<dbReference type="SUPFAM" id="SSF56112">
    <property type="entry name" value="Protein kinase-like (PK-like)"/>
    <property type="match status" value="2"/>
</dbReference>
<proteinExistence type="predicted"/>
<keyword evidence="1 3" id="KW-0547">Nucleotide-binding</keyword>
<dbReference type="GO" id="GO:0004672">
    <property type="term" value="F:protein kinase activity"/>
    <property type="evidence" value="ECO:0007669"/>
    <property type="project" value="InterPro"/>
</dbReference>
<feature type="binding site" evidence="3">
    <location>
        <position position="349"/>
    </location>
    <ligand>
        <name>ATP</name>
        <dbReference type="ChEBI" id="CHEBI:30616"/>
    </ligand>
</feature>
<dbReference type="Gene3D" id="1.10.510.10">
    <property type="entry name" value="Transferase(Phosphotransferase) domain 1"/>
    <property type="match status" value="1"/>
</dbReference>
<reference evidence="6" key="1">
    <citation type="journal article" date="2015" name="PLoS ONE">
        <title>Comprehensive Evaluation of Toxoplasma gondii VEG and Neospora caninum LIV Genomes with Tachyzoite Stage Transcriptome and Proteome Defines Novel Transcript Features.</title>
        <authorList>
            <person name="Ramaprasad A."/>
            <person name="Mourier T."/>
            <person name="Naeem R."/>
            <person name="Malas T.B."/>
            <person name="Moussa E."/>
            <person name="Panigrahi A."/>
            <person name="Vermont S.J."/>
            <person name="Otto T.D."/>
            <person name="Wastling J."/>
            <person name="Pain A."/>
        </authorList>
    </citation>
    <scope>NUCLEOTIDE SEQUENCE</scope>
    <source>
        <strain evidence="6">Liverpool</strain>
    </source>
</reference>
<dbReference type="InterPro" id="IPR011009">
    <property type="entry name" value="Kinase-like_dom_sf"/>
</dbReference>
<keyword evidence="6" id="KW-0808">Transferase</keyword>
<evidence type="ECO:0000256" key="1">
    <source>
        <dbReference type="ARBA" id="ARBA00022741"/>
    </source>
</evidence>
<dbReference type="InterPro" id="IPR000719">
    <property type="entry name" value="Prot_kinase_dom"/>
</dbReference>
<dbReference type="InterPro" id="IPR008271">
    <property type="entry name" value="Ser/Thr_kinase_AS"/>
</dbReference>
<evidence type="ECO:0000256" key="4">
    <source>
        <dbReference type="SAM" id="MobiDB-lite"/>
    </source>
</evidence>
<feature type="region of interest" description="Disordered" evidence="4">
    <location>
        <begin position="9"/>
        <end position="45"/>
    </location>
</feature>
<feature type="domain" description="Protein kinase" evidence="5">
    <location>
        <begin position="312"/>
        <end position="757"/>
    </location>
</feature>
<name>A0A0F7U619_NEOCL</name>
<feature type="region of interest" description="Disordered" evidence="4">
    <location>
        <begin position="162"/>
        <end position="206"/>
    </location>
</feature>
<dbReference type="PROSITE" id="PS00107">
    <property type="entry name" value="PROTEIN_KINASE_ATP"/>
    <property type="match status" value="1"/>
</dbReference>
<gene>
    <name evidence="6" type="ORF">BN1204_004270</name>
</gene>
<evidence type="ECO:0000259" key="5">
    <source>
        <dbReference type="PROSITE" id="PS50011"/>
    </source>
</evidence>
<feature type="compositionally biased region" description="Low complexity" evidence="4">
    <location>
        <begin position="193"/>
        <end position="206"/>
    </location>
</feature>
<evidence type="ECO:0000256" key="2">
    <source>
        <dbReference type="ARBA" id="ARBA00022840"/>
    </source>
</evidence>
<keyword evidence="2 3" id="KW-0067">ATP-binding</keyword>
<dbReference type="InterPro" id="IPR017441">
    <property type="entry name" value="Protein_kinase_ATP_BS"/>
</dbReference>
<accession>A0A0F7U619</accession>
<dbReference type="PROSITE" id="PS50011">
    <property type="entry name" value="PROTEIN_KINASE_DOM"/>
    <property type="match status" value="1"/>
</dbReference>
<protein>
    <submittedName>
        <fullName evidence="6">Protein kinase, putative</fullName>
    </submittedName>
</protein>
<dbReference type="EMBL" id="LN714475">
    <property type="protein sequence ID" value="CEL64531.1"/>
    <property type="molecule type" value="Genomic_DNA"/>
</dbReference>
<organism evidence="6">
    <name type="scientific">Neospora caninum (strain Liverpool)</name>
    <dbReference type="NCBI Taxonomy" id="572307"/>
    <lineage>
        <taxon>Eukaryota</taxon>
        <taxon>Sar</taxon>
        <taxon>Alveolata</taxon>
        <taxon>Apicomplexa</taxon>
        <taxon>Conoidasida</taxon>
        <taxon>Coccidia</taxon>
        <taxon>Eucoccidiorida</taxon>
        <taxon>Eimeriorina</taxon>
        <taxon>Sarcocystidae</taxon>
        <taxon>Neospora</taxon>
    </lineage>
</organism>
<evidence type="ECO:0000313" key="6">
    <source>
        <dbReference type="EMBL" id="CEL64531.1"/>
    </source>
</evidence>
<dbReference type="PROSITE" id="PS00108">
    <property type="entry name" value="PROTEIN_KINASE_ST"/>
    <property type="match status" value="1"/>
</dbReference>
<keyword evidence="6" id="KW-0418">Kinase</keyword>
<sequence length="1360" mass="150594">MPQRYVKMKGVDRGRWPSSSPLRRSCSTRKLSSLSRRPSPTSLGSFCSSDSPTCAFRLHSSVSRFLLFALLLLTPVANEAIKFGVHDRHLHAEPEGNWNQTYKRRRARAPVDSFSDSRVARSNLNLPVADSEQAASSSLAAADAAHIEAGLVALSRTQSRGLWKPEVSAEVPETDTGDSRGSDEETERPDSQSPLSSSLPFASSLRSSSVSPASSSSLVSFSFPNPARPSDWLMHAVPAAFTEKQKGGGVPSGDGTDGKADDKALAFLGSAASASELNPPRLVRPTSSPSLPSREEQVRKAYALPLCEMSWDVLGPMLGAGTFGRVFPLKQPACTAVTKDFVGRKFAVKVFWLKRKGLINLFETIDEGAKPSAEHTDPDTITAIKSEIRSLPISSPSFQDMIRLADPKLDLEQIKAFGESLTVETVLKEAKALRTVINTNCFYTEVGETGTIFIQMEKFIKAHRASVWTTLAKATQEAQASKYAEIGLEENHWSLPLARVIVKDKKGVNHWALLIELFDGDLQPKVDKTGYALDGWNAKAAGNVPLREIFSSREALLGLTSKLVKPFVVMQNLYSLGHFDIKPPNLLYKYFPAANGRPARLSVAAGDFGMAGLLHSEMVLRGTLAFMAPEMERVSGGLVARPSFDVYALALTLAFFWTASTELRNHLPWVNKCIKPTLKSGTEFTFQRLASKSGPRIFEPDTIYALATCFAVGGKVEKLYHTGMPLLLRLKLSQMADPEPAARVSMRHARFVFKAFTMLDKLLRDVPSSANAERRENQLKQLQELHIVQFLLLYLRLEPLTAARDNTQSYWRLARALLDFARLEPIDTAATEAVAPLPFEVFAKEKDWKELKIEVSDDEVDSTIRKLRDSLTGNRSTSEEAWADLVDIAFGVSLEGLRTLVTRVVYSRKTFLVEQKIAKAVKGAIEAIYRFDSNTQLIAEDPPARIFDLVRAELGFSPPEDSEMGRFITHRTTKSFIAWATVDRLARQALRVALKRHGKDTQQVYEQFLAGEKPRAANAQAFYNAVFSSLEDVSQANYFGLPWDFATPSVFGLSAEEMQDYVRNTHLTYVAKMWPADTQKQILEFSVKATVRGLAAPLPATLADVYATVFAAMPAKAPTAPPFLVDLEREEYTNVLFEARLPEFKEMVALWATRHELKVAIENAIGNIENVASLSEEEIAKNLQEGLLPVSLRSPSPARFGWPGNAVAENIKKYIREAKAQLALRAGPDMVHSRIRVNGRSKPPRRAAFLFHEIFRKAVAFHKDTSVLQFNQFFTNILKQSLDSQCRGYVAEVKRRIKQSPAEYQTVSGTEVIAPLFEGEGKNILKLVAVDPSGRSSEPEPNNCFLWTPAFLNDETIVVG</sequence>
<feature type="compositionally biased region" description="Low complexity" evidence="4">
    <location>
        <begin position="22"/>
        <end position="45"/>
    </location>
</feature>
<evidence type="ECO:0000256" key="3">
    <source>
        <dbReference type="PROSITE-ProRule" id="PRU10141"/>
    </source>
</evidence>
<dbReference type="SMART" id="SM00220">
    <property type="entry name" value="S_TKc"/>
    <property type="match status" value="1"/>
</dbReference>
<dbReference type="GO" id="GO:0005524">
    <property type="term" value="F:ATP binding"/>
    <property type="evidence" value="ECO:0007669"/>
    <property type="project" value="UniProtKB-UniRule"/>
</dbReference>